<dbReference type="EMBL" id="AM849034">
    <property type="protein sequence ID" value="CAQ00361.1"/>
    <property type="molecule type" value="Genomic_DNA"/>
</dbReference>
<keyword evidence="2" id="KW-1185">Reference proteome</keyword>
<evidence type="ECO:0000313" key="1">
    <source>
        <dbReference type="EMBL" id="CAQ00361.1"/>
    </source>
</evidence>
<dbReference type="KEGG" id="cms:CMS0238"/>
<protein>
    <submittedName>
        <fullName evidence="1">Secreted protein</fullName>
    </submittedName>
</protein>
<dbReference type="STRING" id="31964.CMS0238"/>
<name>B0RAJ3_CLASE</name>
<dbReference type="eggNOG" id="COG1403">
    <property type="taxonomic scope" value="Bacteria"/>
</dbReference>
<gene>
    <name evidence="1" type="ordered locus">CMS0238</name>
</gene>
<dbReference type="HOGENOM" id="CLU_803396_0_0_11"/>
<sequence length="345" mass="36146">MVRIYSEVEHHLYASRPLAAVGALGLVALVMINPAGASASDRGTVANVIRSASPEFMTTVADRSNEAPGETNFALNAWGVTARVPQDANKEVRIGAPGKAAIGVSLPSASSARLVASGSSAVTAFDNGDGSTSAVLPQEDGAVQFATIISDSQAPDEYTYSLDIPAKSHLAFNGESGSVSILDSHGLWIAGVAAPWAKDATGASVPTHFKISGDQLTQVVQHEGEGVKYPVVADPWLGVSLIDSVVWTAGDEWGPTAQIYPTSAGRDTIFAPKIANEAAWGEALEKTDRSRLDHNNLHDQFTCHWQVVRYDDPGKSSWNLDSARPDVGLAETIAARCNPGGGSED</sequence>
<dbReference type="Proteomes" id="UP000001318">
    <property type="component" value="Chromosome"/>
</dbReference>
<proteinExistence type="predicted"/>
<organism evidence="1 2">
    <name type="scientific">Clavibacter sepedonicus</name>
    <name type="common">Clavibacter michiganensis subsp. sepedonicus</name>
    <dbReference type="NCBI Taxonomy" id="31964"/>
    <lineage>
        <taxon>Bacteria</taxon>
        <taxon>Bacillati</taxon>
        <taxon>Actinomycetota</taxon>
        <taxon>Actinomycetes</taxon>
        <taxon>Micrococcales</taxon>
        <taxon>Microbacteriaceae</taxon>
        <taxon>Clavibacter</taxon>
    </lineage>
</organism>
<dbReference type="Pfam" id="PF10783">
    <property type="entry name" value="DUF2599"/>
    <property type="match status" value="1"/>
</dbReference>
<reference evidence="1 2" key="1">
    <citation type="journal article" date="2008" name="J. Bacteriol.">
        <title>Genome of the actinomycete plant pathogen Clavibacter michiganensis subsp. sepedonicus suggests recent niche adaptation.</title>
        <authorList>
            <person name="Bentley S.D."/>
            <person name="Corton C."/>
            <person name="Brown S.E."/>
            <person name="Barron A."/>
            <person name="Clark L."/>
            <person name="Doggett J."/>
            <person name="Harris B."/>
            <person name="Ormond D."/>
            <person name="Quail M.A."/>
            <person name="May G."/>
            <person name="Francis D."/>
            <person name="Knudson D."/>
            <person name="Parkhill J."/>
            <person name="Ishimaru C.A."/>
        </authorList>
    </citation>
    <scope>NUCLEOTIDE SEQUENCE [LARGE SCALE GENOMIC DNA]</scope>
    <source>
        <strain evidence="2">ATCC 33113 / DSM 20744 / JCM 9667 / LMG 2889 / ICMP 2535 / C-1</strain>
    </source>
</reference>
<accession>B0RAJ3</accession>
<dbReference type="InterPro" id="IPR019719">
    <property type="entry name" value="DUF2599"/>
</dbReference>
<evidence type="ECO:0000313" key="2">
    <source>
        <dbReference type="Proteomes" id="UP000001318"/>
    </source>
</evidence>
<dbReference type="AlphaFoldDB" id="B0RAJ3"/>